<evidence type="ECO:0000313" key="2">
    <source>
        <dbReference type="EMBL" id="ARZ72583.1"/>
    </source>
</evidence>
<gene>
    <name evidence="2" type="ORF">SMD11_7007</name>
</gene>
<dbReference type="EMBL" id="CP021744">
    <property type="protein sequence ID" value="ARZ72583.1"/>
    <property type="molecule type" value="Genomic_DNA"/>
</dbReference>
<dbReference type="KEGG" id="salj:SMD11_7007"/>
<evidence type="ECO:0000256" key="1">
    <source>
        <dbReference type="SAM" id="SignalP"/>
    </source>
</evidence>
<dbReference type="RefSeq" id="WP_087930153.1">
    <property type="nucleotide sequence ID" value="NZ_CP021744.1"/>
</dbReference>
<reference evidence="2 3" key="1">
    <citation type="submission" date="2017-06" db="EMBL/GenBank/DDBJ databases">
        <title>Streptomyces albireticuli Genome sequencing and assembly.</title>
        <authorList>
            <person name="Wang Y."/>
            <person name="Du B."/>
            <person name="Ding Y."/>
            <person name="Liu H."/>
            <person name="Hou Q."/>
            <person name="Liu K."/>
            <person name="Yao L."/>
            <person name="Wang C."/>
        </authorList>
    </citation>
    <scope>NUCLEOTIDE SEQUENCE [LARGE SCALE GENOMIC DNA]</scope>
    <source>
        <strain evidence="2 3">MDJK11</strain>
    </source>
</reference>
<dbReference type="Proteomes" id="UP000195755">
    <property type="component" value="Chromosome"/>
</dbReference>
<dbReference type="OrthoDB" id="4331534at2"/>
<dbReference type="PROSITE" id="PS51257">
    <property type="entry name" value="PROKAR_LIPOPROTEIN"/>
    <property type="match status" value="1"/>
</dbReference>
<keyword evidence="1" id="KW-0732">Signal</keyword>
<organism evidence="2 3">
    <name type="scientific">Streptomyces albireticuli</name>
    <dbReference type="NCBI Taxonomy" id="1940"/>
    <lineage>
        <taxon>Bacteria</taxon>
        <taxon>Bacillati</taxon>
        <taxon>Actinomycetota</taxon>
        <taxon>Actinomycetes</taxon>
        <taxon>Kitasatosporales</taxon>
        <taxon>Streptomycetaceae</taxon>
        <taxon>Streptomyces</taxon>
    </lineage>
</organism>
<feature type="signal peptide" evidence="1">
    <location>
        <begin position="1"/>
        <end position="20"/>
    </location>
</feature>
<evidence type="ECO:0000313" key="3">
    <source>
        <dbReference type="Proteomes" id="UP000195755"/>
    </source>
</evidence>
<proteinExistence type="predicted"/>
<dbReference type="AlphaFoldDB" id="A0A1Z2LE52"/>
<protein>
    <recommendedName>
        <fullName evidence="4">Lipoprotein</fullName>
    </recommendedName>
</protein>
<evidence type="ECO:0008006" key="4">
    <source>
        <dbReference type="Google" id="ProtNLM"/>
    </source>
</evidence>
<sequence>MKKIVPVSLLCAALALGAVGCDLSDGYAEPKELLGSWRGGQGAELTFREDGSLTAVKVPTSFADSPSNDNMKPLTWFTGKGTWRLEKKTELGNQRIDVILGEVFGSKESIALKIDGKGAKKGIFIRPSEDGSYTFAFKRSSPHG</sequence>
<name>A0A1Z2LE52_9ACTN</name>
<accession>A0A1Z2LE52</accession>
<feature type="chain" id="PRO_5039420072" description="Lipoprotein" evidence="1">
    <location>
        <begin position="21"/>
        <end position="144"/>
    </location>
</feature>